<dbReference type="EMBL" id="SMKY01000055">
    <property type="protein sequence ID" value="TDD83323.1"/>
    <property type="molecule type" value="Genomic_DNA"/>
</dbReference>
<accession>A0A4R5BDI9</accession>
<name>A0A4R5BDI9_9ACTN</name>
<dbReference type="AlphaFoldDB" id="A0A4R5BDI9"/>
<protein>
    <submittedName>
        <fullName evidence="2">TIGR03086 family protein</fullName>
    </submittedName>
</protein>
<dbReference type="RefSeq" id="WP_132197990.1">
    <property type="nucleotide sequence ID" value="NZ_SMKY01000055.1"/>
</dbReference>
<gene>
    <name evidence="2" type="ORF">E1293_14955</name>
</gene>
<dbReference type="GO" id="GO:0046872">
    <property type="term" value="F:metal ion binding"/>
    <property type="evidence" value="ECO:0007669"/>
    <property type="project" value="InterPro"/>
</dbReference>
<evidence type="ECO:0000313" key="3">
    <source>
        <dbReference type="Proteomes" id="UP000295578"/>
    </source>
</evidence>
<sequence length="191" mass="20315">MRERTHGPRPATRGGLLEEAIGFVLAAVQPVAADMLARPTPCEHWDLGMLLAHVGESLAALHEGMRRGDVATVPAQADPVDDPVSALRVRAVRLLKATCRRQEVAIGDRRMAGGLLAVAGALEVAVHGWDISQATREGRPIPPALADELLPLAPLVLPEKRDPLFAGPVDPPPRAGPGDRLVALLGRRPLR</sequence>
<dbReference type="InterPro" id="IPR024344">
    <property type="entry name" value="MDMPI_metal-binding"/>
</dbReference>
<proteinExistence type="predicted"/>
<organism evidence="2 3">
    <name type="scientific">Actinomadura darangshiensis</name>
    <dbReference type="NCBI Taxonomy" id="705336"/>
    <lineage>
        <taxon>Bacteria</taxon>
        <taxon>Bacillati</taxon>
        <taxon>Actinomycetota</taxon>
        <taxon>Actinomycetes</taxon>
        <taxon>Streptosporangiales</taxon>
        <taxon>Thermomonosporaceae</taxon>
        <taxon>Actinomadura</taxon>
    </lineage>
</organism>
<keyword evidence="3" id="KW-1185">Reference proteome</keyword>
<dbReference type="InterPro" id="IPR034660">
    <property type="entry name" value="DinB/YfiT-like"/>
</dbReference>
<dbReference type="Proteomes" id="UP000295578">
    <property type="component" value="Unassembled WGS sequence"/>
</dbReference>
<dbReference type="InterPro" id="IPR017520">
    <property type="entry name" value="CHP03086"/>
</dbReference>
<reference evidence="2 3" key="1">
    <citation type="submission" date="2019-03" db="EMBL/GenBank/DDBJ databases">
        <title>Draft genome sequences of novel Actinobacteria.</title>
        <authorList>
            <person name="Sahin N."/>
            <person name="Ay H."/>
            <person name="Saygin H."/>
        </authorList>
    </citation>
    <scope>NUCLEOTIDE SEQUENCE [LARGE SCALE GENOMIC DNA]</scope>
    <source>
        <strain evidence="2 3">DSM 45941</strain>
    </source>
</reference>
<comment type="caution">
    <text evidence="2">The sequence shown here is derived from an EMBL/GenBank/DDBJ whole genome shotgun (WGS) entry which is preliminary data.</text>
</comment>
<dbReference type="InterPro" id="IPR017517">
    <property type="entry name" value="Maleyloyr_isom"/>
</dbReference>
<dbReference type="Gene3D" id="1.20.120.450">
    <property type="entry name" value="dinb family like domain"/>
    <property type="match status" value="1"/>
</dbReference>
<dbReference type="OrthoDB" id="5185819at2"/>
<evidence type="ECO:0000259" key="1">
    <source>
        <dbReference type="Pfam" id="PF11716"/>
    </source>
</evidence>
<dbReference type="SUPFAM" id="SSF109854">
    <property type="entry name" value="DinB/YfiT-like putative metalloenzymes"/>
    <property type="match status" value="1"/>
</dbReference>
<dbReference type="Pfam" id="PF11716">
    <property type="entry name" value="MDMPI_N"/>
    <property type="match status" value="1"/>
</dbReference>
<feature type="domain" description="Mycothiol-dependent maleylpyruvate isomerase metal-binding" evidence="1">
    <location>
        <begin position="18"/>
        <end position="131"/>
    </location>
</feature>
<dbReference type="NCBIfam" id="TIGR03086">
    <property type="entry name" value="TIGR03086 family metal-binding protein"/>
    <property type="match status" value="1"/>
</dbReference>
<dbReference type="NCBIfam" id="TIGR03083">
    <property type="entry name" value="maleylpyruvate isomerase family mycothiol-dependent enzyme"/>
    <property type="match status" value="1"/>
</dbReference>
<evidence type="ECO:0000313" key="2">
    <source>
        <dbReference type="EMBL" id="TDD83323.1"/>
    </source>
</evidence>